<evidence type="ECO:0000313" key="2">
    <source>
        <dbReference type="EnsemblPlants" id="TraesCS7A02G449300.1.cds1"/>
    </source>
</evidence>
<dbReference type="Gramene" id="TraesRN7A0101076100.1">
    <property type="protein sequence ID" value="TraesRN7A0101076100.1"/>
    <property type="gene ID" value="TraesRN7A0101076100"/>
</dbReference>
<evidence type="ECO:0000313" key="3">
    <source>
        <dbReference type="Proteomes" id="UP000019116"/>
    </source>
</evidence>
<dbReference type="EnsemblPlants" id="TraesCS7A02G449300.1">
    <property type="protein sequence ID" value="TraesCS7A02G449300.1.cds1"/>
    <property type="gene ID" value="TraesCS7A02G449300"/>
</dbReference>
<sequence length="122" mass="12764">MASREKELKSPCTSTSSWSAASARPCQQAGMCNGRGCKRESAVRASLRLGERATASAAGGLGRGRRCATTGPEAGVDLMVATRTSPSKAEPMAREPPRPATGAEAEIARTEKLLHLLLWGPN</sequence>
<organism evidence="2">
    <name type="scientific">Triticum aestivum</name>
    <name type="common">Wheat</name>
    <dbReference type="NCBI Taxonomy" id="4565"/>
    <lineage>
        <taxon>Eukaryota</taxon>
        <taxon>Viridiplantae</taxon>
        <taxon>Streptophyta</taxon>
        <taxon>Embryophyta</taxon>
        <taxon>Tracheophyta</taxon>
        <taxon>Spermatophyta</taxon>
        <taxon>Magnoliopsida</taxon>
        <taxon>Liliopsida</taxon>
        <taxon>Poales</taxon>
        <taxon>Poaceae</taxon>
        <taxon>BOP clade</taxon>
        <taxon>Pooideae</taxon>
        <taxon>Triticodae</taxon>
        <taxon>Triticeae</taxon>
        <taxon>Triticinae</taxon>
        <taxon>Triticum</taxon>
    </lineage>
</organism>
<name>A0A3B6RPV5_WHEAT</name>
<reference evidence="2" key="1">
    <citation type="submission" date="2018-08" db="EMBL/GenBank/DDBJ databases">
        <authorList>
            <person name="Rossello M."/>
        </authorList>
    </citation>
    <scope>NUCLEOTIDE SEQUENCE [LARGE SCALE GENOMIC DNA]</scope>
    <source>
        <strain evidence="2">cv. Chinese Spring</strain>
    </source>
</reference>
<dbReference type="Gramene" id="TraesCLE_scaffold_166956_01G000200.1">
    <property type="protein sequence ID" value="TraesCLE_scaffold_166956_01G000200.1"/>
    <property type="gene ID" value="TraesCLE_scaffold_166956_01G000200"/>
</dbReference>
<reference evidence="2" key="2">
    <citation type="submission" date="2018-10" db="UniProtKB">
        <authorList>
            <consortium name="EnsemblPlants"/>
        </authorList>
    </citation>
    <scope>IDENTIFICATION</scope>
</reference>
<feature type="region of interest" description="Disordered" evidence="1">
    <location>
        <begin position="83"/>
        <end position="104"/>
    </location>
</feature>
<dbReference type="Gramene" id="TraesCS7A03G1088300.1">
    <property type="protein sequence ID" value="TraesCS7A03G1088300.1.CDS1"/>
    <property type="gene ID" value="TraesCS7A03G1088300"/>
</dbReference>
<dbReference type="Gramene" id="TraesROB_scaffold_125382_01G000100.1">
    <property type="protein sequence ID" value="TraesROB_scaffold_125382_01G000100.1"/>
    <property type="gene ID" value="TraesROB_scaffold_125382_01G000100"/>
</dbReference>
<dbReference type="AlphaFoldDB" id="A0A3B6RPV5"/>
<feature type="compositionally biased region" description="Low complexity" evidence="1">
    <location>
        <begin position="13"/>
        <end position="23"/>
    </location>
</feature>
<dbReference type="Gramene" id="TraesCS7A02G449300.1">
    <property type="protein sequence ID" value="TraesCS7A02G449300.1.cds1"/>
    <property type="gene ID" value="TraesCS7A02G449300"/>
</dbReference>
<feature type="region of interest" description="Disordered" evidence="1">
    <location>
        <begin position="56"/>
        <end position="75"/>
    </location>
</feature>
<accession>A0A3B6RPV5</accession>
<protein>
    <submittedName>
        <fullName evidence="2">Uncharacterized protein</fullName>
    </submittedName>
</protein>
<proteinExistence type="predicted"/>
<keyword evidence="3" id="KW-1185">Reference proteome</keyword>
<feature type="region of interest" description="Disordered" evidence="1">
    <location>
        <begin position="1"/>
        <end position="25"/>
    </location>
</feature>
<evidence type="ECO:0000256" key="1">
    <source>
        <dbReference type="SAM" id="MobiDB-lite"/>
    </source>
</evidence>
<dbReference type="Proteomes" id="UP000019116">
    <property type="component" value="Chromosome 7A"/>
</dbReference>